<evidence type="ECO:0000313" key="4">
    <source>
        <dbReference type="EMBL" id="KPH74280.1"/>
    </source>
</evidence>
<dbReference type="Proteomes" id="UP000037854">
    <property type="component" value="Unassembled WGS sequence"/>
</dbReference>
<dbReference type="RefSeq" id="WP_060668621.1">
    <property type="nucleotide sequence ID" value="NZ_LGTK01000034.1"/>
</dbReference>
<reference evidence="4 5" key="1">
    <citation type="submission" date="2015-07" db="EMBL/GenBank/DDBJ databases">
        <title>High-quality draft genome sequence of Oceanobacillus caeni HM6, a bacillus isolated from a human feces.</title>
        <authorList>
            <person name="Kumar J."/>
            <person name="Verma M.K."/>
            <person name="Pandey R."/>
            <person name="Bhambi M."/>
            <person name="Chauhan N."/>
        </authorList>
    </citation>
    <scope>NUCLEOTIDE SEQUENCE [LARGE SCALE GENOMIC DNA]</scope>
    <source>
        <strain evidence="4 5">HM6</strain>
    </source>
</reference>
<organism evidence="4 5">
    <name type="scientific">Oceanobacillus caeni</name>
    <dbReference type="NCBI Taxonomy" id="405946"/>
    <lineage>
        <taxon>Bacteria</taxon>
        <taxon>Bacillati</taxon>
        <taxon>Bacillota</taxon>
        <taxon>Bacilli</taxon>
        <taxon>Bacillales</taxon>
        <taxon>Bacillaceae</taxon>
        <taxon>Oceanobacillus</taxon>
    </lineage>
</organism>
<evidence type="ECO:0000256" key="2">
    <source>
        <dbReference type="SAM" id="Phobius"/>
    </source>
</evidence>
<gene>
    <name evidence="4" type="ORF">AFL42_10625</name>
</gene>
<comment type="caution">
    <text evidence="4">The sequence shown here is derived from an EMBL/GenBank/DDBJ whole genome shotgun (WGS) entry which is preliminary data.</text>
</comment>
<dbReference type="EMBL" id="LGTK01000034">
    <property type="protein sequence ID" value="KPH74280.1"/>
    <property type="molecule type" value="Genomic_DNA"/>
</dbReference>
<accession>A0ABR5MID0</accession>
<keyword evidence="2" id="KW-0472">Membrane</keyword>
<keyword evidence="5" id="KW-1185">Reference proteome</keyword>
<dbReference type="InterPro" id="IPR013830">
    <property type="entry name" value="SGNH_hydro"/>
</dbReference>
<dbReference type="SUPFAM" id="SSF52266">
    <property type="entry name" value="SGNH hydrolase"/>
    <property type="match status" value="1"/>
</dbReference>
<keyword evidence="2" id="KW-1133">Transmembrane helix</keyword>
<name>A0ABR5MID0_9BACI</name>
<dbReference type="Pfam" id="PF13472">
    <property type="entry name" value="Lipase_GDSL_2"/>
    <property type="match status" value="1"/>
</dbReference>
<evidence type="ECO:0000256" key="1">
    <source>
        <dbReference type="SAM" id="MobiDB-lite"/>
    </source>
</evidence>
<dbReference type="InterPro" id="IPR036514">
    <property type="entry name" value="SGNH_hydro_sf"/>
</dbReference>
<evidence type="ECO:0000259" key="3">
    <source>
        <dbReference type="Pfam" id="PF13472"/>
    </source>
</evidence>
<sequence>MKRKYLIIIGFVLVLAIVFISYLSELNPPVSQQTFKRAEVTNQEEEPSKAEEQTDPSIENRDVEEHTPNEHTSLQEERPLPDRISEVLETTLNFFLSNHTRVVAIGDSLTQGVGDETNQGGYVGILERTINENNEIAKFENYGKRGNRSNQLLERLNEREIRSSIKRADIVLVTIGANDIMQVAKENIMNLKLNDFNEQRGHYEQNLRKIVNIIRNLNGNAEIYLVGFYNPFEKYFQDIDELNTIAETYNSTTESIAEMNDHVTFVPTSDLFRDTDTSLFSEDNFHPNYQGYRKIAERVLEYISHDIMSEES</sequence>
<dbReference type="PANTHER" id="PTHR30383:SF27">
    <property type="entry name" value="SPORE GERMINATION LIPASE LIPC"/>
    <property type="match status" value="1"/>
</dbReference>
<feature type="region of interest" description="Disordered" evidence="1">
    <location>
        <begin position="37"/>
        <end position="81"/>
    </location>
</feature>
<dbReference type="InterPro" id="IPR051532">
    <property type="entry name" value="Ester_Hydrolysis_Enzymes"/>
</dbReference>
<dbReference type="CDD" id="cd04506">
    <property type="entry name" value="SGNH_hydrolase_YpmR_like"/>
    <property type="match status" value="1"/>
</dbReference>
<proteinExistence type="predicted"/>
<evidence type="ECO:0000313" key="5">
    <source>
        <dbReference type="Proteomes" id="UP000037854"/>
    </source>
</evidence>
<keyword evidence="2" id="KW-0812">Transmembrane</keyword>
<feature type="transmembrane region" description="Helical" evidence="2">
    <location>
        <begin position="5"/>
        <end position="23"/>
    </location>
</feature>
<protein>
    <recommendedName>
        <fullName evidence="3">SGNH hydrolase-type esterase domain-containing protein</fullName>
    </recommendedName>
</protein>
<dbReference type="PANTHER" id="PTHR30383">
    <property type="entry name" value="THIOESTERASE 1/PROTEASE 1/LYSOPHOSPHOLIPASE L1"/>
    <property type="match status" value="1"/>
</dbReference>
<feature type="compositionally biased region" description="Basic and acidic residues" evidence="1">
    <location>
        <begin position="46"/>
        <end position="81"/>
    </location>
</feature>
<dbReference type="Gene3D" id="3.40.50.1110">
    <property type="entry name" value="SGNH hydrolase"/>
    <property type="match status" value="1"/>
</dbReference>
<feature type="domain" description="SGNH hydrolase-type esterase" evidence="3">
    <location>
        <begin position="104"/>
        <end position="293"/>
    </location>
</feature>